<dbReference type="Proteomes" id="UP000612746">
    <property type="component" value="Unassembled WGS sequence"/>
</dbReference>
<dbReference type="PROSITE" id="PS50405">
    <property type="entry name" value="GST_CTER"/>
    <property type="match status" value="1"/>
</dbReference>
<dbReference type="InterPro" id="IPR036249">
    <property type="entry name" value="Thioredoxin-like_sf"/>
</dbReference>
<dbReference type="SUPFAM" id="SSF47616">
    <property type="entry name" value="GST C-terminal domain-like"/>
    <property type="match status" value="1"/>
</dbReference>
<dbReference type="Gene3D" id="1.20.1050.10">
    <property type="match status" value="2"/>
</dbReference>
<sequence>MSRILYSNNDALWPGPPRLTIAEKGINDIKVEEIQLAAGQNFSPEYLALSANGTVPTLAHENSEKVLDDSTDICEFLNKEYDGINLLPEEHAETVRQIIQEAHTVDANFLTITPANEAELQHKKAFVTGFLQARIHSIQTYQKSTLEYKEYYLGRLQQNEFLLGAYSHPEKAGPLYAKHNVEWQNAIEFLNKLNERLKDQESKEYLVGNQFTLADIHVIPLLNRLKMVKREAVFDGRSDLAVYFKSVSSRPSVQSVFQA</sequence>
<organism evidence="3 4">
    <name type="scientific">Umbelopsis vinacea</name>
    <dbReference type="NCBI Taxonomy" id="44442"/>
    <lineage>
        <taxon>Eukaryota</taxon>
        <taxon>Fungi</taxon>
        <taxon>Fungi incertae sedis</taxon>
        <taxon>Mucoromycota</taxon>
        <taxon>Mucoromycotina</taxon>
        <taxon>Umbelopsidomycetes</taxon>
        <taxon>Umbelopsidales</taxon>
        <taxon>Umbelopsidaceae</taxon>
        <taxon>Umbelopsis</taxon>
    </lineage>
</organism>
<dbReference type="Pfam" id="PF00043">
    <property type="entry name" value="GST_C"/>
    <property type="match status" value="1"/>
</dbReference>
<dbReference type="PROSITE" id="PS50404">
    <property type="entry name" value="GST_NTER"/>
    <property type="match status" value="1"/>
</dbReference>
<dbReference type="PANTHER" id="PTHR43968">
    <property type="match status" value="1"/>
</dbReference>
<evidence type="ECO:0000313" key="3">
    <source>
        <dbReference type="EMBL" id="KAG2179664.1"/>
    </source>
</evidence>
<keyword evidence="4" id="KW-1185">Reference proteome</keyword>
<dbReference type="OrthoDB" id="422574at2759"/>
<comment type="caution">
    <text evidence="3">The sequence shown here is derived from an EMBL/GenBank/DDBJ whole genome shotgun (WGS) entry which is preliminary data.</text>
</comment>
<dbReference type="InterPro" id="IPR010987">
    <property type="entry name" value="Glutathione-S-Trfase_C-like"/>
</dbReference>
<evidence type="ECO:0000313" key="4">
    <source>
        <dbReference type="Proteomes" id="UP000612746"/>
    </source>
</evidence>
<name>A0A8H7UHV6_9FUNG</name>
<gene>
    <name evidence="3" type="ORF">INT44_006512</name>
</gene>
<dbReference type="Gene3D" id="3.40.30.10">
    <property type="entry name" value="Glutaredoxin"/>
    <property type="match status" value="1"/>
</dbReference>
<feature type="domain" description="GST N-terminal" evidence="1">
    <location>
        <begin position="1"/>
        <end position="85"/>
    </location>
</feature>
<dbReference type="InterPro" id="IPR004045">
    <property type="entry name" value="Glutathione_S-Trfase_N"/>
</dbReference>
<protein>
    <recommendedName>
        <fullName evidence="5">Glutathione S-transferase</fullName>
    </recommendedName>
</protein>
<reference evidence="3" key="1">
    <citation type="submission" date="2020-12" db="EMBL/GenBank/DDBJ databases">
        <title>Metabolic potential, ecology and presence of endohyphal bacteria is reflected in genomic diversity of Mucoromycotina.</title>
        <authorList>
            <person name="Muszewska A."/>
            <person name="Okrasinska A."/>
            <person name="Steczkiewicz K."/>
            <person name="Drgas O."/>
            <person name="Orlowska M."/>
            <person name="Perlinska-Lenart U."/>
            <person name="Aleksandrzak-Piekarczyk T."/>
            <person name="Szatraj K."/>
            <person name="Zielenkiewicz U."/>
            <person name="Pilsyk S."/>
            <person name="Malc E."/>
            <person name="Mieczkowski P."/>
            <person name="Kruszewska J.S."/>
            <person name="Biernat P."/>
            <person name="Pawlowska J."/>
        </authorList>
    </citation>
    <scope>NUCLEOTIDE SEQUENCE</scope>
    <source>
        <strain evidence="3">WA0000051536</strain>
    </source>
</reference>
<evidence type="ECO:0000259" key="2">
    <source>
        <dbReference type="PROSITE" id="PS50405"/>
    </source>
</evidence>
<dbReference type="InterPro" id="IPR050983">
    <property type="entry name" value="GST_Omega/HSP26"/>
</dbReference>
<dbReference type="InterPro" id="IPR036282">
    <property type="entry name" value="Glutathione-S-Trfase_C_sf"/>
</dbReference>
<dbReference type="InterPro" id="IPR004046">
    <property type="entry name" value="GST_C"/>
</dbReference>
<dbReference type="AlphaFoldDB" id="A0A8H7UHV6"/>
<dbReference type="SUPFAM" id="SSF52833">
    <property type="entry name" value="Thioredoxin-like"/>
    <property type="match status" value="1"/>
</dbReference>
<accession>A0A8H7UHV6</accession>
<evidence type="ECO:0008006" key="5">
    <source>
        <dbReference type="Google" id="ProtNLM"/>
    </source>
</evidence>
<dbReference type="Pfam" id="PF13409">
    <property type="entry name" value="GST_N_2"/>
    <property type="match status" value="1"/>
</dbReference>
<dbReference type="EMBL" id="JAEPRA010000010">
    <property type="protein sequence ID" value="KAG2179664.1"/>
    <property type="molecule type" value="Genomic_DNA"/>
</dbReference>
<evidence type="ECO:0000259" key="1">
    <source>
        <dbReference type="PROSITE" id="PS50404"/>
    </source>
</evidence>
<dbReference type="PANTHER" id="PTHR43968:SF6">
    <property type="entry name" value="GLUTATHIONE S-TRANSFERASE OMEGA"/>
    <property type="match status" value="1"/>
</dbReference>
<dbReference type="GO" id="GO:0005737">
    <property type="term" value="C:cytoplasm"/>
    <property type="evidence" value="ECO:0007669"/>
    <property type="project" value="TreeGrafter"/>
</dbReference>
<proteinExistence type="predicted"/>
<feature type="domain" description="GST C-terminal" evidence="2">
    <location>
        <begin position="128"/>
        <end position="259"/>
    </location>
</feature>